<organism evidence="9 10">
    <name type="scientific">Erysiphe pulchra</name>
    <dbReference type="NCBI Taxonomy" id="225359"/>
    <lineage>
        <taxon>Eukaryota</taxon>
        <taxon>Fungi</taxon>
        <taxon>Dikarya</taxon>
        <taxon>Ascomycota</taxon>
        <taxon>Pezizomycotina</taxon>
        <taxon>Leotiomycetes</taxon>
        <taxon>Erysiphales</taxon>
        <taxon>Erysiphaceae</taxon>
        <taxon>Erysiphe</taxon>
    </lineage>
</organism>
<dbReference type="Proteomes" id="UP000237438">
    <property type="component" value="Unassembled WGS sequence"/>
</dbReference>
<keyword evidence="2" id="KW-0808">Transferase</keyword>
<dbReference type="GO" id="GO:0004712">
    <property type="term" value="F:protein serine/threonine/tyrosine kinase activity"/>
    <property type="evidence" value="ECO:0007669"/>
    <property type="project" value="TreeGrafter"/>
</dbReference>
<dbReference type="PANTHER" id="PTHR22974">
    <property type="entry name" value="MIXED LINEAGE PROTEIN KINASE"/>
    <property type="match status" value="1"/>
</dbReference>
<evidence type="ECO:0000313" key="9">
    <source>
        <dbReference type="EMBL" id="POS85235.1"/>
    </source>
</evidence>
<keyword evidence="10" id="KW-1185">Reference proteome</keyword>
<name>A0A2S4PT67_9PEZI</name>
<feature type="region of interest" description="Disordered" evidence="7">
    <location>
        <begin position="147"/>
        <end position="192"/>
    </location>
</feature>
<keyword evidence="1" id="KW-0723">Serine/threonine-protein kinase</keyword>
<dbReference type="InterPro" id="IPR017441">
    <property type="entry name" value="Protein_kinase_ATP_BS"/>
</dbReference>
<dbReference type="OrthoDB" id="20524at2759"/>
<dbReference type="PANTHER" id="PTHR22974:SF21">
    <property type="entry name" value="DUAL SPECIFICITY PROTEIN KINASE TTK"/>
    <property type="match status" value="1"/>
</dbReference>
<feature type="compositionally biased region" description="Low complexity" evidence="7">
    <location>
        <begin position="276"/>
        <end position="287"/>
    </location>
</feature>
<dbReference type="InterPro" id="IPR027084">
    <property type="entry name" value="Mps1_cat"/>
</dbReference>
<dbReference type="GO" id="GO:0000776">
    <property type="term" value="C:kinetochore"/>
    <property type="evidence" value="ECO:0007669"/>
    <property type="project" value="TreeGrafter"/>
</dbReference>
<dbReference type="InterPro" id="IPR000719">
    <property type="entry name" value="Prot_kinase_dom"/>
</dbReference>
<protein>
    <recommendedName>
        <fullName evidence="8">Protein kinase domain-containing protein</fullName>
    </recommendedName>
</protein>
<dbReference type="Gene3D" id="1.10.510.10">
    <property type="entry name" value="Transferase(Phosphotransferase) domain 1"/>
    <property type="match status" value="1"/>
</dbReference>
<evidence type="ECO:0000256" key="6">
    <source>
        <dbReference type="PROSITE-ProRule" id="PRU10141"/>
    </source>
</evidence>
<evidence type="ECO:0000256" key="5">
    <source>
        <dbReference type="ARBA" id="ARBA00022840"/>
    </source>
</evidence>
<dbReference type="AlphaFoldDB" id="A0A2S4PT67"/>
<dbReference type="PROSITE" id="PS00107">
    <property type="entry name" value="PROTEIN_KINASE_ATP"/>
    <property type="match status" value="1"/>
</dbReference>
<evidence type="ECO:0000256" key="4">
    <source>
        <dbReference type="ARBA" id="ARBA00022777"/>
    </source>
</evidence>
<keyword evidence="5 6" id="KW-0067">ATP-binding</keyword>
<dbReference type="InterPro" id="IPR008271">
    <property type="entry name" value="Ser/Thr_kinase_AS"/>
</dbReference>
<evidence type="ECO:0000313" key="10">
    <source>
        <dbReference type="Proteomes" id="UP000237438"/>
    </source>
</evidence>
<dbReference type="SUPFAM" id="SSF56112">
    <property type="entry name" value="Protein kinase-like (PK-like)"/>
    <property type="match status" value="1"/>
</dbReference>
<dbReference type="PROSITE" id="PS50011">
    <property type="entry name" value="PROTEIN_KINASE_DOM"/>
    <property type="match status" value="1"/>
</dbReference>
<feature type="region of interest" description="Disordered" evidence="7">
    <location>
        <begin position="35"/>
        <end position="62"/>
    </location>
</feature>
<feature type="compositionally biased region" description="Low complexity" evidence="7">
    <location>
        <begin position="147"/>
        <end position="166"/>
    </location>
</feature>
<dbReference type="GO" id="GO:0004674">
    <property type="term" value="F:protein serine/threonine kinase activity"/>
    <property type="evidence" value="ECO:0007669"/>
    <property type="project" value="UniProtKB-KW"/>
</dbReference>
<dbReference type="FunFam" id="1.10.510.10:FF:000377">
    <property type="entry name" value="Checkpoint protein kinase"/>
    <property type="match status" value="1"/>
</dbReference>
<feature type="region of interest" description="Disordered" evidence="7">
    <location>
        <begin position="221"/>
        <end position="335"/>
    </location>
</feature>
<evidence type="ECO:0000256" key="7">
    <source>
        <dbReference type="SAM" id="MobiDB-lite"/>
    </source>
</evidence>
<dbReference type="FunFam" id="3.30.200.20:FF:000131">
    <property type="entry name" value="Dual specificity protein kinase TTK"/>
    <property type="match status" value="1"/>
</dbReference>
<keyword evidence="3 6" id="KW-0547">Nucleotide-binding</keyword>
<dbReference type="GO" id="GO:0098813">
    <property type="term" value="P:nuclear chromosome segregation"/>
    <property type="evidence" value="ECO:0007669"/>
    <property type="project" value="UniProtKB-ARBA"/>
</dbReference>
<reference evidence="9 10" key="1">
    <citation type="submission" date="2017-10" db="EMBL/GenBank/DDBJ databases">
        <title>Development of genomic resources for the powdery mildew, Erysiphe pulchra.</title>
        <authorList>
            <person name="Wadl P.A."/>
            <person name="Mack B.M."/>
            <person name="Moore G."/>
            <person name="Beltz S.B."/>
        </authorList>
    </citation>
    <scope>NUCLEOTIDE SEQUENCE [LARGE SCALE GENOMIC DNA]</scope>
    <source>
        <strain evidence="9">Cflorida</strain>
    </source>
</reference>
<gene>
    <name evidence="9" type="ORF">EPUL_002044</name>
</gene>
<dbReference type="GO" id="GO:0005634">
    <property type="term" value="C:nucleus"/>
    <property type="evidence" value="ECO:0007669"/>
    <property type="project" value="TreeGrafter"/>
</dbReference>
<dbReference type="Pfam" id="PF00069">
    <property type="entry name" value="Pkinase"/>
    <property type="match status" value="1"/>
</dbReference>
<dbReference type="GO" id="GO:0007094">
    <property type="term" value="P:mitotic spindle assembly checkpoint signaling"/>
    <property type="evidence" value="ECO:0007669"/>
    <property type="project" value="TreeGrafter"/>
</dbReference>
<evidence type="ECO:0000256" key="3">
    <source>
        <dbReference type="ARBA" id="ARBA00022741"/>
    </source>
</evidence>
<dbReference type="GO" id="GO:0005524">
    <property type="term" value="F:ATP binding"/>
    <property type="evidence" value="ECO:0007669"/>
    <property type="project" value="UniProtKB-UniRule"/>
</dbReference>
<dbReference type="GO" id="GO:0034501">
    <property type="term" value="P:protein localization to kinetochore"/>
    <property type="evidence" value="ECO:0007669"/>
    <property type="project" value="TreeGrafter"/>
</dbReference>
<dbReference type="GO" id="GO:0033316">
    <property type="term" value="P:meiotic spindle assembly checkpoint signaling"/>
    <property type="evidence" value="ECO:0007669"/>
    <property type="project" value="TreeGrafter"/>
</dbReference>
<dbReference type="InterPro" id="IPR011009">
    <property type="entry name" value="Kinase-like_dom_sf"/>
</dbReference>
<evidence type="ECO:0000256" key="1">
    <source>
        <dbReference type="ARBA" id="ARBA00022527"/>
    </source>
</evidence>
<feature type="compositionally biased region" description="Polar residues" evidence="7">
    <location>
        <begin position="118"/>
        <end position="127"/>
    </location>
</feature>
<comment type="caution">
    <text evidence="9">The sequence shown here is derived from an EMBL/GenBank/DDBJ whole genome shotgun (WGS) entry which is preliminary data.</text>
</comment>
<accession>A0A2S4PT67</accession>
<dbReference type="PROSITE" id="PS00108">
    <property type="entry name" value="PROTEIN_KINASE_ST"/>
    <property type="match status" value="1"/>
</dbReference>
<dbReference type="Gene3D" id="3.30.200.20">
    <property type="entry name" value="Phosphorylase Kinase, domain 1"/>
    <property type="match status" value="1"/>
</dbReference>
<keyword evidence="4" id="KW-0418">Kinase</keyword>
<evidence type="ECO:0000259" key="8">
    <source>
        <dbReference type="PROSITE" id="PS50011"/>
    </source>
</evidence>
<dbReference type="STRING" id="225359.A0A2S4PT67"/>
<evidence type="ECO:0000256" key="2">
    <source>
        <dbReference type="ARBA" id="ARBA00022679"/>
    </source>
</evidence>
<feature type="region of interest" description="Disordered" evidence="7">
    <location>
        <begin position="104"/>
        <end position="127"/>
    </location>
</feature>
<feature type="compositionally biased region" description="Polar residues" evidence="7">
    <location>
        <begin position="311"/>
        <end position="321"/>
    </location>
</feature>
<dbReference type="SMART" id="SM00220">
    <property type="entry name" value="S_TKc"/>
    <property type="match status" value="1"/>
</dbReference>
<feature type="region of interest" description="Disordered" evidence="7">
    <location>
        <begin position="388"/>
        <end position="413"/>
    </location>
</feature>
<feature type="binding site" evidence="6">
    <location>
        <position position="474"/>
    </location>
    <ligand>
        <name>ATP</name>
        <dbReference type="ChEBI" id="CHEBI:30616"/>
    </ligand>
</feature>
<dbReference type="CDD" id="cd14131">
    <property type="entry name" value="PKc_Mps1"/>
    <property type="match status" value="1"/>
</dbReference>
<feature type="domain" description="Protein kinase" evidence="8">
    <location>
        <begin position="446"/>
        <end position="733"/>
    </location>
</feature>
<dbReference type="EMBL" id="PEDP01000676">
    <property type="protein sequence ID" value="POS85235.1"/>
    <property type="molecule type" value="Genomic_DNA"/>
</dbReference>
<feature type="non-terminal residue" evidence="9">
    <location>
        <position position="797"/>
    </location>
</feature>
<sequence length="797" mass="89098">MSAIRTFSVGDSSDEEIPVPTFKCSALTNALLNDTASSTDQPVSRPKRISPEPIQKFSTSRGGSVDWKNQCFASNITNEPSQYPKRIVRLSRVPGCSAYGRSKSVSMVNPEQDKIASSKPSHNLMSLSTPAPVFRRIVRLPASIENNAKSASSTSKSSSLRDSNSSRNDEEAESFEYPTTVPRFTLPSSQGSVSKYAQPIIGRTRNGEDAGVKKIAGAFMSVRPRRGRRRRSDEEQSPVDENFALPCQDSEMRELQQEAPQNYSPSHLKEFQKNDSSSFRSQHDSSSPVNPNMAFDSVIRSKPITPPISRPGSSRSKSPTQAAKPAVLQQPATQENKINSNLLSRHNQENKLYLPIDPIDKVPPVHIENIEKLKAQYRELVIPKYKAKPPSERTPLAPRNQNTPRRLASPPPKMTLIDTVTSKAGAATTSNPASKRNRIKMNGKIFTRLDCIGRGGSSRVYRVMAENSKFFALKKVSLENADESAIIGFKGEIDLLKRLEGVERVIRLYDYELNESKSVLSVLMELGELDMNKILEVRLKSDNSKFDPSFVRHYWKEMLECLQAIHAHDVVHSDLKPHNFVLVQGQLKLIDFGIANAIQTDETVNVHRETQIGTPNYMSPESLIDSNAKPDANGRIQNAPKLMKLGKPSDIWSLGCILYQMTYGRAPFAHIQNQMHRCHAIINFNYPIEYRSVGIGNVPVPASLIKTLKKCLNRDQSMRPSATELLHSKDPFLNPVELDDGAIPMTEELLGRVLLNVAAKFKDRTPTDAELFKLWPQGYFERLRKCKTQKQDPPKGK</sequence>
<proteinExistence type="predicted"/>